<dbReference type="SUPFAM" id="SSF55486">
    <property type="entry name" value="Metalloproteases ('zincins'), catalytic domain"/>
    <property type="match status" value="1"/>
</dbReference>
<keyword evidence="3" id="KW-1185">Reference proteome</keyword>
<keyword evidence="1" id="KW-0732">Signal</keyword>
<evidence type="ECO:0000313" key="3">
    <source>
        <dbReference type="Proteomes" id="UP001295423"/>
    </source>
</evidence>
<proteinExistence type="predicted"/>
<dbReference type="Proteomes" id="UP001295423">
    <property type="component" value="Unassembled WGS sequence"/>
</dbReference>
<protein>
    <recommendedName>
        <fullName evidence="4">Peptidase M11 gametolysin domain-containing protein</fullName>
    </recommendedName>
</protein>
<feature type="signal peptide" evidence="1">
    <location>
        <begin position="1"/>
        <end position="19"/>
    </location>
</feature>
<comment type="caution">
    <text evidence="2">The sequence shown here is derived from an EMBL/GenBank/DDBJ whole genome shotgun (WGS) entry which is preliminary data.</text>
</comment>
<organism evidence="2 3">
    <name type="scientific">Cylindrotheca closterium</name>
    <dbReference type="NCBI Taxonomy" id="2856"/>
    <lineage>
        <taxon>Eukaryota</taxon>
        <taxon>Sar</taxon>
        <taxon>Stramenopiles</taxon>
        <taxon>Ochrophyta</taxon>
        <taxon>Bacillariophyta</taxon>
        <taxon>Bacillariophyceae</taxon>
        <taxon>Bacillariophycidae</taxon>
        <taxon>Bacillariales</taxon>
        <taxon>Bacillariaceae</taxon>
        <taxon>Cylindrotheca</taxon>
    </lineage>
</organism>
<name>A0AAD2G7H4_9STRA</name>
<evidence type="ECO:0000256" key="1">
    <source>
        <dbReference type="SAM" id="SignalP"/>
    </source>
</evidence>
<feature type="chain" id="PRO_5042107853" description="Peptidase M11 gametolysin domain-containing protein" evidence="1">
    <location>
        <begin position="20"/>
        <end position="838"/>
    </location>
</feature>
<sequence>MDALKSAFLFLAFYVATSAAGNMPYDISDTPDSTGVQANAQKLPCTLFIRETDYTDGSDGSDWECKVSSKDAQSAGASSTARSAMVAIDGIDLVLAAKPDIKSGVTTLFAEGAILSDRTLTIIASNTLSFGEIVSSSSRRKLSAKTGPLEVLVVRVTTKDGSLTKDAAGISDDLFGTGTDLVNFKSQTEACSNNAITITPGTGSGTGCADNTGYSAGTTTTGEAADCDWFVNQMEQNDGRDECSSAVYGDFIDVNGSGQSAREACCICSGGTPQSYNNDIMITDGVIDISVNVNANGLNRFDLEDLVENQLEDLFYVNDLGSRFDNVLMCVPQGTFRPSDNSIGWIAYAYVGGWLSVYNGDDQCNDPSTHLHEVGHNWGLQHASDENDCIEDRTAGGYCNIEYGDMTGVMGYSTLNLDDEIFGNKYCFNGAHSWQLGWYTAYEEEIDPLTTAYIGKLAGVGKLPNVGPEEKVVLKLAYPIQDYYVMYNHAIGANEGTVEGVNTVTVTSKENDAQAKTFLLAELQSGAWFTAQSSDGVSLFTIYVTAIDDSTTGTADVEVFPGALADRPDTTVVTTPAGSNGDPHFKTWKNEHYEYHGQCDMILVKDPGFADGLGIEIQIRTKLVRYWSYIKSVAIRIGDDILEVEGSADPSTTTSDLRYWYNLEFQSPMKTLGGFPIIIKKREYSHYKRGLEIDLGPIFPGEKIEIAAWKEFIRVDFQNASAASFGNSVGLLGDFHTGKTFGRDGATVHDDFFRFGNEWQVLPYEDMMFHIVEQPQFPKHCIEPEDPQGERFRRRLEESSIEQKDAEQACASLMDALDRKDCVYDILATQDLDMAGAY</sequence>
<evidence type="ECO:0008006" key="4">
    <source>
        <dbReference type="Google" id="ProtNLM"/>
    </source>
</evidence>
<gene>
    <name evidence="2" type="ORF">CYCCA115_LOCUS20970</name>
</gene>
<accession>A0AAD2G7H4</accession>
<dbReference type="AlphaFoldDB" id="A0AAD2G7H4"/>
<dbReference type="EMBL" id="CAKOGP040002202">
    <property type="protein sequence ID" value="CAJ1965145.1"/>
    <property type="molecule type" value="Genomic_DNA"/>
</dbReference>
<reference evidence="2" key="1">
    <citation type="submission" date="2023-08" db="EMBL/GenBank/DDBJ databases">
        <authorList>
            <person name="Audoor S."/>
            <person name="Bilcke G."/>
        </authorList>
    </citation>
    <scope>NUCLEOTIDE SEQUENCE</scope>
</reference>
<evidence type="ECO:0000313" key="2">
    <source>
        <dbReference type="EMBL" id="CAJ1965145.1"/>
    </source>
</evidence>